<keyword evidence="3" id="KW-1185">Reference proteome</keyword>
<reference evidence="2 3" key="1">
    <citation type="submission" date="2019-12" db="EMBL/GenBank/DDBJ databases">
        <title>Novel species isolated from a subtropical stream in China.</title>
        <authorList>
            <person name="Lu H."/>
        </authorList>
    </citation>
    <scope>NUCLEOTIDE SEQUENCE [LARGE SCALE GENOMIC DNA]</scope>
    <source>
        <strain evidence="2 3">CY42W</strain>
    </source>
</reference>
<keyword evidence="1" id="KW-1277">Toxin-antitoxin system</keyword>
<dbReference type="Pfam" id="PF05016">
    <property type="entry name" value="ParE_toxin"/>
    <property type="match status" value="1"/>
</dbReference>
<organism evidence="2 3">
    <name type="scientific">Duganella levis</name>
    <dbReference type="NCBI Taxonomy" id="2692169"/>
    <lineage>
        <taxon>Bacteria</taxon>
        <taxon>Pseudomonadati</taxon>
        <taxon>Pseudomonadota</taxon>
        <taxon>Betaproteobacteria</taxon>
        <taxon>Burkholderiales</taxon>
        <taxon>Oxalobacteraceae</taxon>
        <taxon>Telluria group</taxon>
        <taxon>Duganella</taxon>
    </lineage>
</organism>
<sequence>MTLPITFEPAAADDVINAVKWYEGQRSGLGARFYAEVNRVAALAAASPSRYPIIQADIRRISLRGFPYSVYFRAEAARLVVLAVFHTRRNPARLAP</sequence>
<comment type="caution">
    <text evidence="2">The sequence shown here is derived from an EMBL/GenBank/DDBJ whole genome shotgun (WGS) entry which is preliminary data.</text>
</comment>
<evidence type="ECO:0000313" key="3">
    <source>
        <dbReference type="Proteomes" id="UP000642144"/>
    </source>
</evidence>
<protein>
    <submittedName>
        <fullName evidence="2">Type II toxin-antitoxin system RelE/ParE family toxin</fullName>
    </submittedName>
</protein>
<dbReference type="Gene3D" id="3.30.2310.20">
    <property type="entry name" value="RelE-like"/>
    <property type="match status" value="1"/>
</dbReference>
<evidence type="ECO:0000313" key="2">
    <source>
        <dbReference type="EMBL" id="MYN29668.1"/>
    </source>
</evidence>
<dbReference type="RefSeq" id="WP_161057418.1">
    <property type="nucleotide sequence ID" value="NZ_WWCT01000025.1"/>
</dbReference>
<dbReference type="InterPro" id="IPR035093">
    <property type="entry name" value="RelE/ParE_toxin_dom_sf"/>
</dbReference>
<accession>A0ABW9W7I0</accession>
<name>A0ABW9W7I0_9BURK</name>
<dbReference type="InterPro" id="IPR007712">
    <property type="entry name" value="RelE/ParE_toxin"/>
</dbReference>
<gene>
    <name evidence="2" type="ORF">GTP69_25010</name>
</gene>
<proteinExistence type="predicted"/>
<dbReference type="Proteomes" id="UP000642144">
    <property type="component" value="Unassembled WGS sequence"/>
</dbReference>
<dbReference type="EMBL" id="WWCT01000025">
    <property type="protein sequence ID" value="MYN29668.1"/>
    <property type="molecule type" value="Genomic_DNA"/>
</dbReference>
<evidence type="ECO:0000256" key="1">
    <source>
        <dbReference type="ARBA" id="ARBA00022649"/>
    </source>
</evidence>